<accession>A0A4Z1GA35</accession>
<gene>
    <name evidence="1" type="ORF">BHYA_0231g00070</name>
</gene>
<protein>
    <submittedName>
        <fullName evidence="1">Uncharacterized protein</fullName>
    </submittedName>
</protein>
<keyword evidence="2" id="KW-1185">Reference proteome</keyword>
<reference evidence="1 2" key="1">
    <citation type="submission" date="2017-12" db="EMBL/GenBank/DDBJ databases">
        <title>Comparative genomics of Botrytis spp.</title>
        <authorList>
            <person name="Valero-Jimenez C.A."/>
            <person name="Tapia P."/>
            <person name="Veloso J."/>
            <person name="Silva-Moreno E."/>
            <person name="Staats M."/>
            <person name="Valdes J.H."/>
            <person name="Van Kan J.A.L."/>
        </authorList>
    </citation>
    <scope>NUCLEOTIDE SEQUENCE [LARGE SCALE GENOMIC DNA]</scope>
    <source>
        <strain evidence="1 2">Bh0001</strain>
    </source>
</reference>
<dbReference type="AlphaFoldDB" id="A0A4Z1GA35"/>
<evidence type="ECO:0000313" key="1">
    <source>
        <dbReference type="EMBL" id="TGO33695.1"/>
    </source>
</evidence>
<dbReference type="Proteomes" id="UP000297814">
    <property type="component" value="Unassembled WGS sequence"/>
</dbReference>
<sequence length="308" mass="36305">MPYCPLNVPELPLKTLEPSPRVVDVKKYMENRPDVYLARKTMAPLDAVVTFLWLKDPRYLQQFLNRRCPLFICQIKWEDLHHERSSWEMTVMRQKMSESLHTIELRMVISTRSDDGESIVRKIKLHYITDGHILRFEYHDQNSSDIWPVPVTYATKKTSAATLANLSQLEKVLFYFTKILIEAECNALVDPKIGLEDKAKKYYFVFDGKWKKPEDLIICPRLRSRSLPLIDYYQLEYKRSLEMTKQCLKIFNIRMLPLWRRCICQAPATRVAIDLMETDNTKLKMKNFREGQSIWGLFSGQDLGDLSL</sequence>
<name>A0A4Z1GA35_9HELO</name>
<comment type="caution">
    <text evidence="1">The sequence shown here is derived from an EMBL/GenBank/DDBJ whole genome shotgun (WGS) entry which is preliminary data.</text>
</comment>
<organism evidence="1 2">
    <name type="scientific">Botrytis hyacinthi</name>
    <dbReference type="NCBI Taxonomy" id="278943"/>
    <lineage>
        <taxon>Eukaryota</taxon>
        <taxon>Fungi</taxon>
        <taxon>Dikarya</taxon>
        <taxon>Ascomycota</taxon>
        <taxon>Pezizomycotina</taxon>
        <taxon>Leotiomycetes</taxon>
        <taxon>Helotiales</taxon>
        <taxon>Sclerotiniaceae</taxon>
        <taxon>Botrytis</taxon>
    </lineage>
</organism>
<evidence type="ECO:0000313" key="2">
    <source>
        <dbReference type="Proteomes" id="UP000297814"/>
    </source>
</evidence>
<dbReference type="EMBL" id="PQXK01000231">
    <property type="protein sequence ID" value="TGO33695.1"/>
    <property type="molecule type" value="Genomic_DNA"/>
</dbReference>
<proteinExistence type="predicted"/>